<accession>A0A838WQR5</accession>
<name>A0A838WQR5_9CYAN</name>
<evidence type="ECO:0008006" key="3">
    <source>
        <dbReference type="Google" id="ProtNLM"/>
    </source>
</evidence>
<dbReference type="Proteomes" id="UP000538075">
    <property type="component" value="Unassembled WGS sequence"/>
</dbReference>
<comment type="caution">
    <text evidence="1">The sequence shown here is derived from an EMBL/GenBank/DDBJ whole genome shotgun (WGS) entry which is preliminary data.</text>
</comment>
<evidence type="ECO:0000313" key="2">
    <source>
        <dbReference type="Proteomes" id="UP000538075"/>
    </source>
</evidence>
<organism evidence="1 2">
    <name type="scientific">Cylindrospermopsis raciborskii CS-506_A</name>
    <dbReference type="NCBI Taxonomy" id="2585140"/>
    <lineage>
        <taxon>Bacteria</taxon>
        <taxon>Bacillati</taxon>
        <taxon>Cyanobacteriota</taxon>
        <taxon>Cyanophyceae</taxon>
        <taxon>Nostocales</taxon>
        <taxon>Aphanizomenonaceae</taxon>
        <taxon>Cylindrospermopsis</taxon>
    </lineage>
</organism>
<proteinExistence type="predicted"/>
<gene>
    <name evidence="1" type="ORF">FHK98_17160</name>
</gene>
<dbReference type="EMBL" id="VDFG01001118">
    <property type="protein sequence ID" value="MBA4467025.1"/>
    <property type="molecule type" value="Genomic_DNA"/>
</dbReference>
<dbReference type="AlphaFoldDB" id="A0A838WQR5"/>
<evidence type="ECO:0000313" key="1">
    <source>
        <dbReference type="EMBL" id="MBA4467025.1"/>
    </source>
</evidence>
<protein>
    <recommendedName>
        <fullName evidence="3">RAMP superfamily protein</fullName>
    </recommendedName>
</protein>
<reference evidence="1 2" key="1">
    <citation type="journal article" date="2020" name="J. Appl. Phycol.">
        <title>Morphological changes and genome evolution in Raphidiopsis raciborskii CS-506 after 23 years in culture.</title>
        <authorList>
            <person name="Willis A."/>
            <person name="Bent S.J."/>
            <person name="Jameson I.D."/>
        </authorList>
    </citation>
    <scope>NUCLEOTIDE SEQUENCE [LARGE SCALE GENOMIC DNA]</scope>
    <source>
        <strain evidence="1 2">CS-506_A</strain>
    </source>
</reference>
<sequence length="554" mass="63437">MRNELPLMNSNEVPLMFQAQVDGRGQVQYVADRSKPERWVDEWDEAVANLPKFGSHVRTKEYEISWRFLANSGQDDDIIRPVIGANGFPYYPGASMKGAFLRSCTREQGIRYCGTQTTQDTKPGILRFHGAYPKDDSWREEQLIDKLIDIVHPQEEWQVKNNNSHSAFLQISLYQPTLVFGISSNIELDDTEWQTIWEIWDKAIQKGIGSRVSAGYGQPVIAPEQNQNKLLSVKLKGKGLASQLIDKSGEFRPNIFKAALRGHTLRLLSGMTNERTAEQLTKELWGGFAGNNGAIVGDLGISFNSENLVMGEFRYNNVTMPTYDLKSGTLTIVCMKNPSPEYKKQLKLLAKAILRFSMLIGGFGKSSRRIDHREFFPQYLDNQNKPMIGCHWEFIPDSKDYYFPVNNILHIKDAIDKVRETVEKWLSFKGITPENVRCLWRESFHPQNVQIWGRIARDKDDSLAVHWFHGNYQGNQSIQGSTLTGRMGNIGRIYHRMYPHHYRKTVDGNIVLVRQKSYVELLTIFPGANPHLQTRQFLAFLGTPASNFQRLWGD</sequence>